<evidence type="ECO:0000313" key="1">
    <source>
        <dbReference type="EMBL" id="GAG01408.1"/>
    </source>
</evidence>
<feature type="non-terminal residue" evidence="1">
    <location>
        <position position="82"/>
    </location>
</feature>
<name>X0UM52_9ZZZZ</name>
<comment type="caution">
    <text evidence="1">The sequence shown here is derived from an EMBL/GenBank/DDBJ whole genome shotgun (WGS) entry which is preliminary data.</text>
</comment>
<dbReference type="AlphaFoldDB" id="X0UM52"/>
<accession>X0UM52</accession>
<gene>
    <name evidence="1" type="ORF">S01H1_45602</name>
</gene>
<protein>
    <submittedName>
        <fullName evidence="1">Uncharacterized protein</fullName>
    </submittedName>
</protein>
<reference evidence="1" key="1">
    <citation type="journal article" date="2014" name="Front. Microbiol.">
        <title>High frequency of phylogenetically diverse reductive dehalogenase-homologous genes in deep subseafloor sedimentary metagenomes.</title>
        <authorList>
            <person name="Kawai M."/>
            <person name="Futagami T."/>
            <person name="Toyoda A."/>
            <person name="Takaki Y."/>
            <person name="Nishi S."/>
            <person name="Hori S."/>
            <person name="Arai W."/>
            <person name="Tsubouchi T."/>
            <person name="Morono Y."/>
            <person name="Uchiyama I."/>
            <person name="Ito T."/>
            <person name="Fujiyama A."/>
            <person name="Inagaki F."/>
            <person name="Takami H."/>
        </authorList>
    </citation>
    <scope>NUCLEOTIDE SEQUENCE</scope>
    <source>
        <strain evidence="1">Expedition CK06-06</strain>
    </source>
</reference>
<dbReference type="EMBL" id="BARS01029153">
    <property type="protein sequence ID" value="GAG01408.1"/>
    <property type="molecule type" value="Genomic_DNA"/>
</dbReference>
<proteinExistence type="predicted"/>
<sequence>MKALKRTRRKEAASTADCWMEQYYQNGAWEDCLDSGSERVYEELLALGAFPEPEHVNKVIGNDSWVDLKCDGCGGRGLEEVV</sequence>
<organism evidence="1">
    <name type="scientific">marine sediment metagenome</name>
    <dbReference type="NCBI Taxonomy" id="412755"/>
    <lineage>
        <taxon>unclassified sequences</taxon>
        <taxon>metagenomes</taxon>
        <taxon>ecological metagenomes</taxon>
    </lineage>
</organism>